<organism evidence="1">
    <name type="scientific">Arundo donax</name>
    <name type="common">Giant reed</name>
    <name type="synonym">Donax arundinaceus</name>
    <dbReference type="NCBI Taxonomy" id="35708"/>
    <lineage>
        <taxon>Eukaryota</taxon>
        <taxon>Viridiplantae</taxon>
        <taxon>Streptophyta</taxon>
        <taxon>Embryophyta</taxon>
        <taxon>Tracheophyta</taxon>
        <taxon>Spermatophyta</taxon>
        <taxon>Magnoliopsida</taxon>
        <taxon>Liliopsida</taxon>
        <taxon>Poales</taxon>
        <taxon>Poaceae</taxon>
        <taxon>PACMAD clade</taxon>
        <taxon>Arundinoideae</taxon>
        <taxon>Arundineae</taxon>
        <taxon>Arundo</taxon>
    </lineage>
</organism>
<reference evidence="1" key="1">
    <citation type="submission" date="2014-09" db="EMBL/GenBank/DDBJ databases">
        <authorList>
            <person name="Magalhaes I.L.F."/>
            <person name="Oliveira U."/>
            <person name="Santos F.R."/>
            <person name="Vidigal T.H.D.A."/>
            <person name="Brescovit A.D."/>
            <person name="Santos A.J."/>
        </authorList>
    </citation>
    <scope>NUCLEOTIDE SEQUENCE</scope>
    <source>
        <tissue evidence="1">Shoot tissue taken approximately 20 cm above the soil surface</tissue>
    </source>
</reference>
<reference evidence="1" key="2">
    <citation type="journal article" date="2015" name="Data Brief">
        <title>Shoot transcriptome of the giant reed, Arundo donax.</title>
        <authorList>
            <person name="Barrero R.A."/>
            <person name="Guerrero F.D."/>
            <person name="Moolhuijzen P."/>
            <person name="Goolsby J.A."/>
            <person name="Tidwell J."/>
            <person name="Bellgard S.E."/>
            <person name="Bellgard M.I."/>
        </authorList>
    </citation>
    <scope>NUCLEOTIDE SEQUENCE</scope>
    <source>
        <tissue evidence="1">Shoot tissue taken approximately 20 cm above the soil surface</tissue>
    </source>
</reference>
<name>A0A0A9FXI8_ARUDO</name>
<accession>A0A0A9FXI8</accession>
<evidence type="ECO:0000313" key="1">
    <source>
        <dbReference type="EMBL" id="JAE15949.1"/>
    </source>
</evidence>
<sequence>MPCARDEVNVKNIRLCNA</sequence>
<dbReference type="EMBL" id="GBRH01181947">
    <property type="protein sequence ID" value="JAE15949.1"/>
    <property type="molecule type" value="Transcribed_RNA"/>
</dbReference>
<dbReference type="AlphaFoldDB" id="A0A0A9FXI8"/>
<protein>
    <submittedName>
        <fullName evidence="1">Uncharacterized protein</fullName>
    </submittedName>
</protein>
<proteinExistence type="predicted"/>